<keyword evidence="1" id="KW-1133">Transmembrane helix</keyword>
<evidence type="ECO:0000313" key="2">
    <source>
        <dbReference type="EMBL" id="CAG5080776.1"/>
    </source>
</evidence>
<evidence type="ECO:0000256" key="1">
    <source>
        <dbReference type="SAM" id="Phobius"/>
    </source>
</evidence>
<proteinExistence type="predicted"/>
<sequence>MKFEKIKILYWSFWPILLLFVLGGYYFVPKVNDQSHLEVIPADVDAVILVNPIALFAAYERLLEDNPVALKEMESIKETGAEMDPSIGINPLKKVGIAHYKRNDEEQGFVVVVQLTNFKEFVKNANRRDNKPDPVNYADGKYILVEKDDQVFLKKGTIGILYQAQRGSVSKELAETLYHEFYENEKSLMQSEPSFLEAVNGKSQFSYWSINTSNLAENLNPHIAAINNLFNRKKVSLNIAENGLNTNGSMELKSESSIRIRDEEEVELIGNECFRFAASVDPDEFKGFFDIVLSEDKKYLISSWNGGVCASINGFKDVELKKVNITPSNDPLYPFNYDTVGVLSAGISNFAGKFENQFSYPFFTVACELDDVEGLKEQLAADSTITEVSGYYAYTLDNYFVKKKIPSGIFGNEIVLEPQRICFYFIDNSIVFSPELPEVDFVPQYATFHLKFDFQKFFETYTPKNMFDDLIMSQVSKYNFGAYEVNFKEIKDGHIFLEGNFNLTETKNHFIGFPLLINRLRSLASLPLL</sequence>
<keyword evidence="1" id="KW-0812">Transmembrane</keyword>
<protein>
    <recommendedName>
        <fullName evidence="4">DUF3352 domain-containing protein</fullName>
    </recommendedName>
</protein>
<keyword evidence="3" id="KW-1185">Reference proteome</keyword>
<dbReference type="EMBL" id="OU015584">
    <property type="protein sequence ID" value="CAG5080776.1"/>
    <property type="molecule type" value="Genomic_DNA"/>
</dbReference>
<dbReference type="AlphaFoldDB" id="A0A916JM26"/>
<organism evidence="2 3">
    <name type="scientific">Parvicella tangerina</name>
    <dbReference type="NCBI Taxonomy" id="2829795"/>
    <lineage>
        <taxon>Bacteria</taxon>
        <taxon>Pseudomonadati</taxon>
        <taxon>Bacteroidota</taxon>
        <taxon>Flavobacteriia</taxon>
        <taxon>Flavobacteriales</taxon>
        <taxon>Parvicellaceae</taxon>
        <taxon>Parvicella</taxon>
    </lineage>
</organism>
<accession>A0A916JM26</accession>
<reference evidence="2" key="1">
    <citation type="submission" date="2021-04" db="EMBL/GenBank/DDBJ databases">
        <authorList>
            <person name="Rodrigo-Torres L."/>
            <person name="Arahal R. D."/>
            <person name="Lucena T."/>
        </authorList>
    </citation>
    <scope>NUCLEOTIDE SEQUENCE</scope>
    <source>
        <strain evidence="2">AS29M-1</strain>
    </source>
</reference>
<name>A0A916JM26_9FLAO</name>
<evidence type="ECO:0008006" key="4">
    <source>
        <dbReference type="Google" id="ProtNLM"/>
    </source>
</evidence>
<feature type="transmembrane region" description="Helical" evidence="1">
    <location>
        <begin position="9"/>
        <end position="28"/>
    </location>
</feature>
<keyword evidence="1" id="KW-0472">Membrane</keyword>
<dbReference type="RefSeq" id="WP_258541642.1">
    <property type="nucleotide sequence ID" value="NZ_OU015584.1"/>
</dbReference>
<evidence type="ECO:0000313" key="3">
    <source>
        <dbReference type="Proteomes" id="UP000683507"/>
    </source>
</evidence>
<gene>
    <name evidence="2" type="ORF">CRYO30217_01441</name>
</gene>
<dbReference type="KEGG" id="ptan:CRYO30217_01441"/>
<dbReference type="Proteomes" id="UP000683507">
    <property type="component" value="Chromosome"/>
</dbReference>